<dbReference type="GO" id="GO:0051082">
    <property type="term" value="F:unfolded protein binding"/>
    <property type="evidence" value="ECO:0007669"/>
    <property type="project" value="UniProtKB-UniRule"/>
</dbReference>
<dbReference type="NCBIfam" id="NF001033">
    <property type="entry name" value="PRK00114.1"/>
    <property type="match status" value="1"/>
</dbReference>
<evidence type="ECO:0000256" key="4">
    <source>
        <dbReference type="ARBA" id="ARBA00023186"/>
    </source>
</evidence>
<evidence type="ECO:0000256" key="3">
    <source>
        <dbReference type="ARBA" id="ARBA00023157"/>
    </source>
</evidence>
<dbReference type="AlphaFoldDB" id="A0A859DPG8"/>
<evidence type="ECO:0000313" key="9">
    <source>
        <dbReference type="Proteomes" id="UP000501316"/>
    </source>
</evidence>
<comment type="subcellular location">
    <subcellularLocation>
        <location evidence="6">Cytoplasm</location>
    </subcellularLocation>
</comment>
<gene>
    <name evidence="6" type="primary">hslO</name>
    <name evidence="7" type="ORF">GJQ69_05420</name>
    <name evidence="8" type="ORF">GKP14_08120</name>
</gene>
<evidence type="ECO:0000256" key="6">
    <source>
        <dbReference type="HAMAP-Rule" id="MF_00117"/>
    </source>
</evidence>
<evidence type="ECO:0000313" key="7">
    <source>
        <dbReference type="EMBL" id="QKN23967.1"/>
    </source>
</evidence>
<dbReference type="GO" id="GO:0044183">
    <property type="term" value="F:protein folding chaperone"/>
    <property type="evidence" value="ECO:0007669"/>
    <property type="project" value="TreeGrafter"/>
</dbReference>
<name>A0A859DPG8_9FIRM</name>
<dbReference type="Pfam" id="PF01430">
    <property type="entry name" value="HSP33"/>
    <property type="match status" value="1"/>
</dbReference>
<dbReference type="PANTHER" id="PTHR30111">
    <property type="entry name" value="33 KDA CHAPERONIN"/>
    <property type="match status" value="1"/>
</dbReference>
<comment type="similarity">
    <text evidence="6">Belongs to the HSP33 family.</text>
</comment>
<keyword evidence="2 6" id="KW-0862">Zinc</keyword>
<evidence type="ECO:0000256" key="2">
    <source>
        <dbReference type="ARBA" id="ARBA00022833"/>
    </source>
</evidence>
<dbReference type="EMBL" id="CP046051">
    <property type="protein sequence ID" value="QKN23967.1"/>
    <property type="molecule type" value="Genomic_DNA"/>
</dbReference>
<keyword evidence="4 6" id="KW-0143">Chaperone</keyword>
<dbReference type="InterPro" id="IPR000397">
    <property type="entry name" value="Heat_shock_Hsp33"/>
</dbReference>
<dbReference type="SUPFAM" id="SSF64397">
    <property type="entry name" value="Hsp33 domain"/>
    <property type="match status" value="1"/>
</dbReference>
<evidence type="ECO:0000313" key="8">
    <source>
        <dbReference type="EMBL" id="QKO30961.1"/>
    </source>
</evidence>
<proteinExistence type="inferred from homology"/>
<keyword evidence="1 6" id="KW-0963">Cytoplasm</keyword>
<dbReference type="RefSeq" id="WP_086035704.1">
    <property type="nucleotide sequence ID" value="NZ_CP046051.1"/>
</dbReference>
<dbReference type="InterPro" id="IPR016153">
    <property type="entry name" value="Heat_shock_Hsp33_N"/>
</dbReference>
<reference evidence="8" key="3">
    <citation type="journal article" date="2022" name="Int. J. Syst. Evol. Microbiol.">
        <title>Caproicibacterium lactatifermentans sp. nov., isolated from pit clay used for the production of Chinese strong aroma-type liquor.</title>
        <authorList>
            <person name="Wang H."/>
            <person name="Gu Y."/>
            <person name="Zhao D."/>
            <person name="Qiao Z."/>
            <person name="Zheng J."/>
            <person name="Gao J."/>
            <person name="Ren C."/>
            <person name="Xu Y."/>
        </authorList>
    </citation>
    <scope>NUCLEOTIDE SEQUENCE</scope>
    <source>
        <strain evidence="8">JNU-WLY1368</strain>
    </source>
</reference>
<evidence type="ECO:0000256" key="1">
    <source>
        <dbReference type="ARBA" id="ARBA00022490"/>
    </source>
</evidence>
<evidence type="ECO:0000256" key="5">
    <source>
        <dbReference type="ARBA" id="ARBA00023284"/>
    </source>
</evidence>
<dbReference type="HAMAP" id="MF_00117">
    <property type="entry name" value="HslO"/>
    <property type="match status" value="1"/>
</dbReference>
<comment type="function">
    <text evidence="6">Redox regulated molecular chaperone. Protects both thermally unfolding and oxidatively damaged proteins from irreversible aggregation. Plays an important role in the bacterial defense system toward oxidative stress.</text>
</comment>
<dbReference type="InterPro" id="IPR016154">
    <property type="entry name" value="Heat_shock_Hsp33_C"/>
</dbReference>
<dbReference type="Proteomes" id="UP000509623">
    <property type="component" value="Chromosome"/>
</dbReference>
<dbReference type="GO" id="GO:0005737">
    <property type="term" value="C:cytoplasm"/>
    <property type="evidence" value="ECO:0007669"/>
    <property type="project" value="UniProtKB-SubCell"/>
</dbReference>
<reference evidence="9 10" key="1">
    <citation type="submission" date="2019-11" db="EMBL/GenBank/DDBJ databases">
        <authorList>
            <person name="Ren C."/>
            <person name="Wang H."/>
            <person name="Xu Y."/>
        </authorList>
    </citation>
    <scope>NUCLEOTIDE SEQUENCE [LARGE SCALE GENOMIC DNA]</scope>
    <source>
        <strain evidence="10">JNU-WLY1368</strain>
        <strain evidence="7 9">LBM 19010</strain>
    </source>
</reference>
<dbReference type="Gene3D" id="3.55.30.10">
    <property type="entry name" value="Hsp33 domain"/>
    <property type="match status" value="1"/>
</dbReference>
<feature type="disulfide bond" description="Redox-active" evidence="6">
    <location>
        <begin position="272"/>
        <end position="275"/>
    </location>
</feature>
<evidence type="ECO:0000313" key="10">
    <source>
        <dbReference type="Proteomes" id="UP000509623"/>
    </source>
</evidence>
<dbReference type="PANTHER" id="PTHR30111:SF1">
    <property type="entry name" value="33 KDA CHAPERONIN"/>
    <property type="match status" value="1"/>
</dbReference>
<dbReference type="KEGG" id="clf:GJQ69_05420"/>
<keyword evidence="10" id="KW-1185">Reference proteome</keyword>
<dbReference type="Gene3D" id="3.90.1280.10">
    <property type="entry name" value="HSP33 redox switch-like"/>
    <property type="match status" value="1"/>
</dbReference>
<accession>A0A859DPG8</accession>
<protein>
    <recommendedName>
        <fullName evidence="6">33 kDa chaperonin</fullName>
    </recommendedName>
    <alternativeName>
        <fullName evidence="6">Heat shock protein 33 homolog</fullName>
        <shortName evidence="6">HSP33</shortName>
    </alternativeName>
</protein>
<sequence length="300" mass="31797">MDRMIRCLTESSHIMACAVDSTYMVATAQQIHHTSPTATAALGRLLTGTSMMGAMLKDQGSSLQVKISGGGPIGSLTAEADCFGNCHGYAVHPEADLPLKPNGKLNVGGVVGRNGLLTVVRDDKGHKPYSGQTQLVSGEIAEDLAAYYAYSEQIPTVCALGVLVGKENEAQILAGGLLIQGMPGVTGDELEQLEKNAAKLPAVTKMLACGNSIEDMCDLALQGMPFKKLDESKVAYACGCSKQRVLRALSTLSPADIRSLANKKTGYAEATCQFCGRKYRFSEEELQCLAATVEKSKNNK</sequence>
<keyword evidence="5 6" id="KW-0676">Redox-active center</keyword>
<feature type="disulfide bond" description="Redox-active" evidence="6">
    <location>
        <begin position="238"/>
        <end position="240"/>
    </location>
</feature>
<keyword evidence="3 6" id="KW-1015">Disulfide bond</keyword>
<dbReference type="EMBL" id="CP046161">
    <property type="protein sequence ID" value="QKO30961.1"/>
    <property type="molecule type" value="Genomic_DNA"/>
</dbReference>
<dbReference type="SUPFAM" id="SSF118352">
    <property type="entry name" value="HSP33 redox switch-like"/>
    <property type="match status" value="1"/>
</dbReference>
<comment type="PTM">
    <text evidence="6">Under oxidizing conditions two disulfide bonds are formed involving the reactive cysteines. Under reducing conditions zinc is bound to the reactive cysteines and the protein is inactive.</text>
</comment>
<dbReference type="GO" id="GO:0042026">
    <property type="term" value="P:protein refolding"/>
    <property type="evidence" value="ECO:0007669"/>
    <property type="project" value="TreeGrafter"/>
</dbReference>
<dbReference type="PIRSF" id="PIRSF005261">
    <property type="entry name" value="Heat_shock_Hsp33"/>
    <property type="match status" value="1"/>
</dbReference>
<dbReference type="Proteomes" id="UP000501316">
    <property type="component" value="Chromosome"/>
</dbReference>
<reference evidence="8" key="2">
    <citation type="journal article" date="2021" name="Appl. Environ. Microbiol.">
        <title>Adaptability of a Caproate-Producing Bacterium Contributes to Its Dominance in an Anaerobic Fermentation System.</title>
        <authorList>
            <person name="Wang H."/>
            <person name="Gu Y."/>
            <person name="Zhou W."/>
            <person name="Zhao D."/>
            <person name="Qiao Z."/>
            <person name="Zheng J."/>
            <person name="Gao J."/>
            <person name="Chen X."/>
            <person name="Ren C."/>
            <person name="Xu Y."/>
        </authorList>
    </citation>
    <scope>NUCLEOTIDE SEQUENCE</scope>
    <source>
        <strain evidence="8">JNU-WLY1368</strain>
    </source>
</reference>
<organism evidence="7 9">
    <name type="scientific">Caproicibacterium lactatifermentans</name>
    <dbReference type="NCBI Taxonomy" id="2666138"/>
    <lineage>
        <taxon>Bacteria</taxon>
        <taxon>Bacillati</taxon>
        <taxon>Bacillota</taxon>
        <taxon>Clostridia</taxon>
        <taxon>Eubacteriales</taxon>
        <taxon>Oscillospiraceae</taxon>
        <taxon>Caproicibacterium</taxon>
    </lineage>
</organism>